<dbReference type="HOGENOM" id="CLU_111764_0_0_1"/>
<keyword evidence="2" id="KW-1185">Reference proteome</keyword>
<reference evidence="1" key="1">
    <citation type="submission" date="2015-04" db="UniProtKB">
        <authorList>
            <consortium name="EnsemblPlants"/>
        </authorList>
    </citation>
    <scope>IDENTIFICATION</scope>
</reference>
<sequence>MSVLGGCRILQDTPSPFHVHRGQGHLAQALFPHFDNACWCCVVACVQVLDKQHHERFHSPGITSSFDMFCSLSPVLLSFLPFFHAHGFRSDQNHGCMIRSIDSVVFTMQSAPPSLLPSEFSFDSKLGKGTGGYIAYTPSRRHGRSKEADTLEHKVRDRYDLQYLTVTRGTHPLDFCVLSGIKDGPRIFVQRNYIQSPECHVLSICMCSPFHIFLV</sequence>
<dbReference type="Proteomes" id="UP000026961">
    <property type="component" value="Chromosome 4"/>
</dbReference>
<reference evidence="1" key="2">
    <citation type="submission" date="2018-05" db="EMBL/GenBank/DDBJ databases">
        <title>OgluRS3 (Oryza glumaepatula Reference Sequence Version 3).</title>
        <authorList>
            <person name="Zhang J."/>
            <person name="Kudrna D."/>
            <person name="Lee S."/>
            <person name="Talag J."/>
            <person name="Welchert J."/>
            <person name="Wing R.A."/>
        </authorList>
    </citation>
    <scope>NUCLEOTIDE SEQUENCE [LARGE SCALE GENOMIC DNA]</scope>
</reference>
<protein>
    <submittedName>
        <fullName evidence="1">Uncharacterized protein</fullName>
    </submittedName>
</protein>
<accession>A0A0D9ZHV0</accession>
<evidence type="ECO:0000313" key="2">
    <source>
        <dbReference type="Proteomes" id="UP000026961"/>
    </source>
</evidence>
<name>A0A0D9ZHV0_9ORYZ</name>
<organism evidence="1">
    <name type="scientific">Oryza glumipatula</name>
    <dbReference type="NCBI Taxonomy" id="40148"/>
    <lineage>
        <taxon>Eukaryota</taxon>
        <taxon>Viridiplantae</taxon>
        <taxon>Streptophyta</taxon>
        <taxon>Embryophyta</taxon>
        <taxon>Tracheophyta</taxon>
        <taxon>Spermatophyta</taxon>
        <taxon>Magnoliopsida</taxon>
        <taxon>Liliopsida</taxon>
        <taxon>Poales</taxon>
        <taxon>Poaceae</taxon>
        <taxon>BOP clade</taxon>
        <taxon>Oryzoideae</taxon>
        <taxon>Oryzeae</taxon>
        <taxon>Oryzinae</taxon>
        <taxon>Oryza</taxon>
    </lineage>
</organism>
<dbReference type="AlphaFoldDB" id="A0A0D9ZHV0"/>
<evidence type="ECO:0000313" key="1">
    <source>
        <dbReference type="EnsemblPlants" id="OGLUM04G04440.2"/>
    </source>
</evidence>
<dbReference type="Gramene" id="OGLUM04G04440.2">
    <property type="protein sequence ID" value="OGLUM04G04440.2"/>
    <property type="gene ID" value="OGLUM04G04440"/>
</dbReference>
<dbReference type="EnsemblPlants" id="OGLUM04G04440.2">
    <property type="protein sequence ID" value="OGLUM04G04440.2"/>
    <property type="gene ID" value="OGLUM04G04440"/>
</dbReference>
<proteinExistence type="predicted"/>